<accession>A0AAE0JLL5</accession>
<dbReference type="PANTHER" id="PTHR33112:SF8">
    <property type="entry name" value="HETEROKARYON INCOMPATIBILITY DOMAIN-CONTAINING PROTEIN"/>
    <property type="match status" value="1"/>
</dbReference>
<evidence type="ECO:0000313" key="3">
    <source>
        <dbReference type="Proteomes" id="UP001278500"/>
    </source>
</evidence>
<sequence length="281" mass="31772">MLRTLRGDYTKPEVFFHSQNLRQLLESSAAGCHLCAIMSQNIDLGRVEGHPDGGIVAKCWSMPLQYTSSKVFWITLRQLNQNGQAVIHTESDYSRIEELLAACDYDMLTYSHDIGQAVISEIDDQDILFSRPTTSSGRLLPTSTGSPEMMDVVRSWLHRCIHDHPQCYPLNSSAAGSKPGSMSLPTRLIDIGEEFGYLRPRLVLPSTSATLEKIQYLTLSHAWSVTVNESRLKLSTNNIEDLQVDIPLEKLSQTFRDAMEVTQQLGYRYIWIDSLYYSGLY</sequence>
<name>A0AAE0JLL5_9PEZI</name>
<protein>
    <recommendedName>
        <fullName evidence="1">Heterokaryon incompatibility domain-containing protein</fullName>
    </recommendedName>
</protein>
<dbReference type="Proteomes" id="UP001278500">
    <property type="component" value="Unassembled WGS sequence"/>
</dbReference>
<dbReference type="RefSeq" id="XP_062685209.1">
    <property type="nucleotide sequence ID" value="XM_062820908.1"/>
</dbReference>
<dbReference type="InterPro" id="IPR010730">
    <property type="entry name" value="HET"/>
</dbReference>
<evidence type="ECO:0000313" key="2">
    <source>
        <dbReference type="EMBL" id="KAK3351914.1"/>
    </source>
</evidence>
<dbReference type="EMBL" id="JAUEPP010000002">
    <property type="protein sequence ID" value="KAK3351914.1"/>
    <property type="molecule type" value="Genomic_DNA"/>
</dbReference>
<dbReference type="Pfam" id="PF06985">
    <property type="entry name" value="HET"/>
    <property type="match status" value="1"/>
</dbReference>
<dbReference type="GeneID" id="87858062"/>
<comment type="caution">
    <text evidence="2">The sequence shown here is derived from an EMBL/GenBank/DDBJ whole genome shotgun (WGS) entry which is preliminary data.</text>
</comment>
<proteinExistence type="predicted"/>
<organism evidence="2 3">
    <name type="scientific">Neurospora tetraspora</name>
    <dbReference type="NCBI Taxonomy" id="94610"/>
    <lineage>
        <taxon>Eukaryota</taxon>
        <taxon>Fungi</taxon>
        <taxon>Dikarya</taxon>
        <taxon>Ascomycota</taxon>
        <taxon>Pezizomycotina</taxon>
        <taxon>Sordariomycetes</taxon>
        <taxon>Sordariomycetidae</taxon>
        <taxon>Sordariales</taxon>
        <taxon>Sordariaceae</taxon>
        <taxon>Neurospora</taxon>
    </lineage>
</organism>
<keyword evidence="3" id="KW-1185">Reference proteome</keyword>
<gene>
    <name evidence="2" type="ORF">B0H65DRAFT_139420</name>
</gene>
<dbReference type="PANTHER" id="PTHR33112">
    <property type="entry name" value="DOMAIN PROTEIN, PUTATIVE-RELATED"/>
    <property type="match status" value="1"/>
</dbReference>
<reference evidence="2" key="1">
    <citation type="journal article" date="2023" name="Mol. Phylogenet. Evol.">
        <title>Genome-scale phylogeny and comparative genomics of the fungal order Sordariales.</title>
        <authorList>
            <person name="Hensen N."/>
            <person name="Bonometti L."/>
            <person name="Westerberg I."/>
            <person name="Brannstrom I.O."/>
            <person name="Guillou S."/>
            <person name="Cros-Aarteil S."/>
            <person name="Calhoun S."/>
            <person name="Haridas S."/>
            <person name="Kuo A."/>
            <person name="Mondo S."/>
            <person name="Pangilinan J."/>
            <person name="Riley R."/>
            <person name="LaButti K."/>
            <person name="Andreopoulos B."/>
            <person name="Lipzen A."/>
            <person name="Chen C."/>
            <person name="Yan M."/>
            <person name="Daum C."/>
            <person name="Ng V."/>
            <person name="Clum A."/>
            <person name="Steindorff A."/>
            <person name="Ohm R.A."/>
            <person name="Martin F."/>
            <person name="Silar P."/>
            <person name="Natvig D.O."/>
            <person name="Lalanne C."/>
            <person name="Gautier V."/>
            <person name="Ament-Velasquez S.L."/>
            <person name="Kruys A."/>
            <person name="Hutchinson M.I."/>
            <person name="Powell A.J."/>
            <person name="Barry K."/>
            <person name="Miller A.N."/>
            <person name="Grigoriev I.V."/>
            <person name="Debuchy R."/>
            <person name="Gladieux P."/>
            <person name="Hiltunen Thoren M."/>
            <person name="Johannesson H."/>
        </authorList>
    </citation>
    <scope>NUCLEOTIDE SEQUENCE</scope>
    <source>
        <strain evidence="2">CBS 560.94</strain>
    </source>
</reference>
<feature type="domain" description="Heterokaryon incompatibility" evidence="1">
    <location>
        <begin position="216"/>
        <end position="275"/>
    </location>
</feature>
<evidence type="ECO:0000259" key="1">
    <source>
        <dbReference type="Pfam" id="PF06985"/>
    </source>
</evidence>
<dbReference type="AlphaFoldDB" id="A0AAE0JLL5"/>
<reference evidence="2" key="2">
    <citation type="submission" date="2023-06" db="EMBL/GenBank/DDBJ databases">
        <authorList>
            <consortium name="Lawrence Berkeley National Laboratory"/>
            <person name="Haridas S."/>
            <person name="Hensen N."/>
            <person name="Bonometti L."/>
            <person name="Westerberg I."/>
            <person name="Brannstrom I.O."/>
            <person name="Guillou S."/>
            <person name="Cros-Aarteil S."/>
            <person name="Calhoun S."/>
            <person name="Kuo A."/>
            <person name="Mondo S."/>
            <person name="Pangilinan J."/>
            <person name="Riley R."/>
            <person name="Labutti K."/>
            <person name="Andreopoulos B."/>
            <person name="Lipzen A."/>
            <person name="Chen C."/>
            <person name="Yanf M."/>
            <person name="Daum C."/>
            <person name="Ng V."/>
            <person name="Clum A."/>
            <person name="Steindorff A."/>
            <person name="Ohm R."/>
            <person name="Martin F."/>
            <person name="Silar P."/>
            <person name="Natvig D."/>
            <person name="Lalanne C."/>
            <person name="Gautier V."/>
            <person name="Ament-Velasquez S.L."/>
            <person name="Kruys A."/>
            <person name="Hutchinson M.I."/>
            <person name="Powell A.J."/>
            <person name="Barry K."/>
            <person name="Miller A.N."/>
            <person name="Grigoriev I.V."/>
            <person name="Debuchy R."/>
            <person name="Gladieux P."/>
            <person name="Thoren M.H."/>
            <person name="Johannesson H."/>
        </authorList>
    </citation>
    <scope>NUCLEOTIDE SEQUENCE</scope>
    <source>
        <strain evidence="2">CBS 560.94</strain>
    </source>
</reference>